<evidence type="ECO:0000256" key="6">
    <source>
        <dbReference type="PIRSR" id="PIRSR600223-1"/>
    </source>
</evidence>
<proteinExistence type="inferred from homology"/>
<evidence type="ECO:0000313" key="9">
    <source>
        <dbReference type="EMBL" id="OIO30817.1"/>
    </source>
</evidence>
<keyword evidence="7" id="KW-0472">Membrane</keyword>
<evidence type="ECO:0000256" key="4">
    <source>
        <dbReference type="ARBA" id="ARBA00022670"/>
    </source>
</evidence>
<dbReference type="InterPro" id="IPR019758">
    <property type="entry name" value="Pept_S26A_signal_pept_1_CS"/>
</dbReference>
<dbReference type="STRING" id="1805281.AUJ77_01560"/>
<dbReference type="InterPro" id="IPR019756">
    <property type="entry name" value="Pept_S26A_signal_pept_1_Ser-AS"/>
</dbReference>
<comment type="similarity">
    <text evidence="2 7">Belongs to the peptidase S26 family.</text>
</comment>
<dbReference type="GO" id="GO:0006465">
    <property type="term" value="P:signal peptide processing"/>
    <property type="evidence" value="ECO:0007669"/>
    <property type="project" value="InterPro"/>
</dbReference>
<dbReference type="AlphaFoldDB" id="A0A1J4V6B4"/>
<evidence type="ECO:0000256" key="1">
    <source>
        <dbReference type="ARBA" id="ARBA00000677"/>
    </source>
</evidence>
<dbReference type="InterPro" id="IPR000223">
    <property type="entry name" value="Pept_S26A_signal_pept_1"/>
</dbReference>
<dbReference type="CDD" id="cd06530">
    <property type="entry name" value="S26_SPase_I"/>
    <property type="match status" value="1"/>
</dbReference>
<feature type="domain" description="Peptidase S26" evidence="8">
    <location>
        <begin position="20"/>
        <end position="178"/>
    </location>
</feature>
<gene>
    <name evidence="9" type="ORF">AUJ77_01560</name>
</gene>
<keyword evidence="4 7" id="KW-0645">Protease</keyword>
<comment type="subcellular location">
    <subcellularLocation>
        <location evidence="7">Membrane</location>
        <topology evidence="7">Single-pass type II membrane protein</topology>
    </subcellularLocation>
</comment>
<dbReference type="Pfam" id="PF10502">
    <property type="entry name" value="Peptidase_S26"/>
    <property type="match status" value="1"/>
</dbReference>
<feature type="transmembrane region" description="Helical" evidence="7">
    <location>
        <begin position="25"/>
        <end position="46"/>
    </location>
</feature>
<comment type="caution">
    <text evidence="9">The sequence shown here is derived from an EMBL/GenBank/DDBJ whole genome shotgun (WGS) entry which is preliminary data.</text>
</comment>
<dbReference type="EMBL" id="MNVN01000012">
    <property type="protein sequence ID" value="OIO30817.1"/>
    <property type="molecule type" value="Genomic_DNA"/>
</dbReference>
<dbReference type="PROSITE" id="PS00761">
    <property type="entry name" value="SPASE_I_3"/>
    <property type="match status" value="1"/>
</dbReference>
<dbReference type="EC" id="3.4.21.89" evidence="3 7"/>
<protein>
    <recommendedName>
        <fullName evidence="3 7">Signal peptidase I</fullName>
        <ecNumber evidence="3 7">3.4.21.89</ecNumber>
    </recommendedName>
</protein>
<keyword evidence="7" id="KW-1133">Transmembrane helix</keyword>
<name>A0A1J4V6B4_9BACT</name>
<dbReference type="SUPFAM" id="SSF51306">
    <property type="entry name" value="LexA/Signal peptidase"/>
    <property type="match status" value="1"/>
</dbReference>
<feature type="active site" evidence="6">
    <location>
        <position position="93"/>
    </location>
</feature>
<evidence type="ECO:0000313" key="10">
    <source>
        <dbReference type="Proteomes" id="UP000181992"/>
    </source>
</evidence>
<sequence length="196" mass="22363">MTEPTITESLKKHSFRQEAWETLRFILIALIIVVPIRLFIVQPFIVSGASMDPTFKNGQYLIVDELSYNLGNPARGDVAIFKYPKNTKQYFIKRVVGLPRETVHIDEQGKVSITDAEGKLITNLQEPYIKYPLGGYLERRLGADEYFMLGDNRAGSFDSRAWGPVPRNLIVGKPFLRLFPFTAINVLPGEFRQQQL</sequence>
<comment type="catalytic activity">
    <reaction evidence="1 7">
        <text>Cleavage of hydrophobic, N-terminal signal or leader sequences from secreted and periplasmic proteins.</text>
        <dbReference type="EC" id="3.4.21.89"/>
    </reaction>
</comment>
<evidence type="ECO:0000256" key="7">
    <source>
        <dbReference type="RuleBase" id="RU362042"/>
    </source>
</evidence>
<organism evidence="9 10">
    <name type="scientific">Candidatus Nomurabacteria bacterium CG1_02_43_90</name>
    <dbReference type="NCBI Taxonomy" id="1805281"/>
    <lineage>
        <taxon>Bacteria</taxon>
        <taxon>Candidatus Nomuraibacteriota</taxon>
    </lineage>
</organism>
<evidence type="ECO:0000256" key="5">
    <source>
        <dbReference type="ARBA" id="ARBA00022801"/>
    </source>
</evidence>
<keyword evidence="5 7" id="KW-0378">Hydrolase</keyword>
<dbReference type="NCBIfam" id="TIGR02227">
    <property type="entry name" value="sigpep_I_bact"/>
    <property type="match status" value="1"/>
</dbReference>
<dbReference type="GO" id="GO:0016020">
    <property type="term" value="C:membrane"/>
    <property type="evidence" value="ECO:0007669"/>
    <property type="project" value="UniProtKB-SubCell"/>
</dbReference>
<evidence type="ECO:0000256" key="3">
    <source>
        <dbReference type="ARBA" id="ARBA00013208"/>
    </source>
</evidence>
<dbReference type="GO" id="GO:0009003">
    <property type="term" value="F:signal peptidase activity"/>
    <property type="evidence" value="ECO:0007669"/>
    <property type="project" value="UniProtKB-EC"/>
</dbReference>
<dbReference type="GO" id="GO:0004252">
    <property type="term" value="F:serine-type endopeptidase activity"/>
    <property type="evidence" value="ECO:0007669"/>
    <property type="project" value="InterPro"/>
</dbReference>
<dbReference type="PRINTS" id="PR00727">
    <property type="entry name" value="LEADERPTASE"/>
</dbReference>
<dbReference type="InterPro" id="IPR019533">
    <property type="entry name" value="Peptidase_S26"/>
</dbReference>
<reference evidence="9 10" key="1">
    <citation type="journal article" date="2016" name="Environ. Microbiol.">
        <title>Genomic resolution of a cold subsurface aquifer community provides metabolic insights for novel microbes adapted to high CO concentrations.</title>
        <authorList>
            <person name="Probst A.J."/>
            <person name="Castelle C.J."/>
            <person name="Singh A."/>
            <person name="Brown C.T."/>
            <person name="Anantharaman K."/>
            <person name="Sharon I."/>
            <person name="Hug L.A."/>
            <person name="Burstein D."/>
            <person name="Emerson J.B."/>
            <person name="Thomas B.C."/>
            <person name="Banfield J.F."/>
        </authorList>
    </citation>
    <scope>NUCLEOTIDE SEQUENCE [LARGE SCALE GENOMIC DNA]</scope>
    <source>
        <strain evidence="9">CG1_02_43_90</strain>
    </source>
</reference>
<dbReference type="Gene3D" id="2.10.109.10">
    <property type="entry name" value="Umud Fragment, subunit A"/>
    <property type="match status" value="1"/>
</dbReference>
<dbReference type="PROSITE" id="PS00501">
    <property type="entry name" value="SPASE_I_1"/>
    <property type="match status" value="1"/>
</dbReference>
<dbReference type="InterPro" id="IPR036286">
    <property type="entry name" value="LexA/Signal_pep-like_sf"/>
</dbReference>
<feature type="active site" evidence="6">
    <location>
        <position position="50"/>
    </location>
</feature>
<accession>A0A1J4V6B4</accession>
<dbReference type="Proteomes" id="UP000181992">
    <property type="component" value="Unassembled WGS sequence"/>
</dbReference>
<dbReference type="PANTHER" id="PTHR43390">
    <property type="entry name" value="SIGNAL PEPTIDASE I"/>
    <property type="match status" value="1"/>
</dbReference>
<keyword evidence="7" id="KW-0812">Transmembrane</keyword>
<evidence type="ECO:0000256" key="2">
    <source>
        <dbReference type="ARBA" id="ARBA00009370"/>
    </source>
</evidence>
<evidence type="ECO:0000259" key="8">
    <source>
        <dbReference type="Pfam" id="PF10502"/>
    </source>
</evidence>
<dbReference type="PANTHER" id="PTHR43390:SF1">
    <property type="entry name" value="CHLOROPLAST PROCESSING PEPTIDASE"/>
    <property type="match status" value="1"/>
</dbReference>